<proteinExistence type="predicted"/>
<keyword evidence="1" id="KW-0472">Membrane</keyword>
<dbReference type="PANTHER" id="PTHR34821:SF2">
    <property type="entry name" value="INNER MEMBRANE PROTEIN YDCZ"/>
    <property type="match status" value="1"/>
</dbReference>
<dbReference type="Pfam" id="PF04657">
    <property type="entry name" value="DMT_YdcZ"/>
    <property type="match status" value="2"/>
</dbReference>
<gene>
    <name evidence="2" type="ORF">UFOPK3773_01383</name>
</gene>
<evidence type="ECO:0000313" key="2">
    <source>
        <dbReference type="EMBL" id="CAB4950597.1"/>
    </source>
</evidence>
<feature type="transmembrane region" description="Helical" evidence="1">
    <location>
        <begin position="203"/>
        <end position="221"/>
    </location>
</feature>
<dbReference type="InterPro" id="IPR006750">
    <property type="entry name" value="YdcZ"/>
</dbReference>
<reference evidence="2" key="1">
    <citation type="submission" date="2020-05" db="EMBL/GenBank/DDBJ databases">
        <authorList>
            <person name="Chiriac C."/>
            <person name="Salcher M."/>
            <person name="Ghai R."/>
            <person name="Kavagutti S V."/>
        </authorList>
    </citation>
    <scope>NUCLEOTIDE SEQUENCE</scope>
</reference>
<feature type="transmembrane region" description="Helical" evidence="1">
    <location>
        <begin position="101"/>
        <end position="118"/>
    </location>
</feature>
<dbReference type="PANTHER" id="PTHR34821">
    <property type="entry name" value="INNER MEMBRANE PROTEIN YDCZ"/>
    <property type="match status" value="1"/>
</dbReference>
<evidence type="ECO:0000256" key="1">
    <source>
        <dbReference type="SAM" id="Phobius"/>
    </source>
</evidence>
<keyword evidence="1" id="KW-1133">Transmembrane helix</keyword>
<feature type="transmembrane region" description="Helical" evidence="1">
    <location>
        <begin position="266"/>
        <end position="288"/>
    </location>
</feature>
<name>A0A6J7K5E4_9ZZZZ</name>
<sequence>MMTGASRLLIAALVVITALGTVVQARMNGELVVITGNPFEVGALNLGVAMVVATVFVLSRTPLRRSWRAMSRLLRGGQIRWWECLAGVCGAYFVTTQSASVPVLGVAVFTVSVVAGQTSNSALLDRLGFGPAGRQPVSVLRLLAAVLAVVAVGVSVSDRLGVSNVEDGRLALAFALLALSAGVVSAFQAALNGRVGRTVGHPLIAGWLNFAVGFSVSLPVAALLSSTTGRSLGSLPWDRPWLLAGGVLGMLYVITVAWATRPLGLLLAAVLSVVGLLVGALLIDLVAPTAGTQFGWHLVAGVLLALAAAAMAALGRATGR</sequence>
<feature type="transmembrane region" description="Helical" evidence="1">
    <location>
        <begin position="169"/>
        <end position="191"/>
    </location>
</feature>
<feature type="transmembrane region" description="Helical" evidence="1">
    <location>
        <begin position="139"/>
        <end position="157"/>
    </location>
</feature>
<feature type="transmembrane region" description="Helical" evidence="1">
    <location>
        <begin position="294"/>
        <end position="314"/>
    </location>
</feature>
<keyword evidence="1" id="KW-0812">Transmembrane</keyword>
<organism evidence="2">
    <name type="scientific">freshwater metagenome</name>
    <dbReference type="NCBI Taxonomy" id="449393"/>
    <lineage>
        <taxon>unclassified sequences</taxon>
        <taxon>metagenomes</taxon>
        <taxon>ecological metagenomes</taxon>
    </lineage>
</organism>
<dbReference type="GO" id="GO:0005886">
    <property type="term" value="C:plasma membrane"/>
    <property type="evidence" value="ECO:0007669"/>
    <property type="project" value="TreeGrafter"/>
</dbReference>
<dbReference type="EMBL" id="CAFBNF010000164">
    <property type="protein sequence ID" value="CAB4950597.1"/>
    <property type="molecule type" value="Genomic_DNA"/>
</dbReference>
<dbReference type="AlphaFoldDB" id="A0A6J7K5E4"/>
<protein>
    <submittedName>
        <fullName evidence="2">Unannotated protein</fullName>
    </submittedName>
</protein>
<accession>A0A6J7K5E4</accession>
<feature type="transmembrane region" description="Helical" evidence="1">
    <location>
        <begin position="241"/>
        <end position="259"/>
    </location>
</feature>
<feature type="transmembrane region" description="Helical" evidence="1">
    <location>
        <begin position="41"/>
        <end position="58"/>
    </location>
</feature>
<feature type="transmembrane region" description="Helical" evidence="1">
    <location>
        <begin position="79"/>
        <end position="95"/>
    </location>
</feature>